<gene>
    <name evidence="2" type="ORF">BAN20980_01642</name>
    <name evidence="1" type="ORF">JQK92_22915</name>
</gene>
<reference evidence="2 3" key="1">
    <citation type="submission" date="2019-09" db="EMBL/GenBank/DDBJ databases">
        <authorList>
            <person name="Depoorter E."/>
        </authorList>
    </citation>
    <scope>NUCLEOTIDE SEQUENCE [LARGE SCALE GENOMIC DNA]</scope>
    <source>
        <strain evidence="2">LMG 20980</strain>
    </source>
</reference>
<sequence length="52" mass="5612">MKIKVLGTSKHAVAVDVVRRAADAIAPPVQPILFRSDASSRKRAARQAVDSR</sequence>
<name>A0A6P2G5L1_9BURK</name>
<reference evidence="1 4" key="2">
    <citation type="submission" date="2021-02" db="EMBL/GenBank/DDBJ databases">
        <title>Draft genome of the type strains Burkholderia anthina DSM16086.</title>
        <authorList>
            <person name="Hertel R."/>
            <person name="Meissner J."/>
            <person name="Poehlein A."/>
            <person name="Daniel R."/>
            <person name="Commichau F.M."/>
        </authorList>
    </citation>
    <scope>NUCLEOTIDE SEQUENCE [LARGE SCALE GENOMIC DNA]</scope>
    <source>
        <strain evidence="1 4">DSM 16086</strain>
    </source>
</reference>
<proteinExistence type="predicted"/>
<dbReference type="RefSeq" id="WP_162826279.1">
    <property type="nucleotide sequence ID" value="NZ_CABVLY010000004.1"/>
</dbReference>
<dbReference type="EMBL" id="JAFCIQ010000018">
    <property type="protein sequence ID" value="MBM2769272.1"/>
    <property type="molecule type" value="Genomic_DNA"/>
</dbReference>
<dbReference type="Proteomes" id="UP000755577">
    <property type="component" value="Unassembled WGS sequence"/>
</dbReference>
<dbReference type="Proteomes" id="UP000494201">
    <property type="component" value="Unassembled WGS sequence"/>
</dbReference>
<evidence type="ECO:0000313" key="3">
    <source>
        <dbReference type="Proteomes" id="UP000494201"/>
    </source>
</evidence>
<evidence type="ECO:0000313" key="1">
    <source>
        <dbReference type="EMBL" id="MBM2769272.1"/>
    </source>
</evidence>
<dbReference type="AlphaFoldDB" id="A0A6P2G5L1"/>
<keyword evidence="4" id="KW-1185">Reference proteome</keyword>
<dbReference type="EMBL" id="CABVLY010000004">
    <property type="protein sequence ID" value="VVU48943.1"/>
    <property type="molecule type" value="Genomic_DNA"/>
</dbReference>
<dbReference type="GeneID" id="56499678"/>
<evidence type="ECO:0000313" key="2">
    <source>
        <dbReference type="EMBL" id="VVU48943.1"/>
    </source>
</evidence>
<organism evidence="2 3">
    <name type="scientific">Burkholderia anthina</name>
    <dbReference type="NCBI Taxonomy" id="179879"/>
    <lineage>
        <taxon>Bacteria</taxon>
        <taxon>Pseudomonadati</taxon>
        <taxon>Pseudomonadota</taxon>
        <taxon>Betaproteobacteria</taxon>
        <taxon>Burkholderiales</taxon>
        <taxon>Burkholderiaceae</taxon>
        <taxon>Burkholderia</taxon>
        <taxon>Burkholderia cepacia complex</taxon>
    </lineage>
</organism>
<evidence type="ECO:0000313" key="4">
    <source>
        <dbReference type="Proteomes" id="UP000755577"/>
    </source>
</evidence>
<protein>
    <submittedName>
        <fullName evidence="2">Uncharacterized protein</fullName>
    </submittedName>
</protein>
<accession>A0A6P2G5L1</accession>